<dbReference type="Gene3D" id="1.10.260.40">
    <property type="entry name" value="lambda repressor-like DNA-binding domains"/>
    <property type="match status" value="1"/>
</dbReference>
<dbReference type="InterPro" id="IPR050807">
    <property type="entry name" value="TransReg_Diox_bact_type"/>
</dbReference>
<keyword evidence="1" id="KW-0238">DNA-binding</keyword>
<dbReference type="SMART" id="SM00530">
    <property type="entry name" value="HTH_XRE"/>
    <property type="match status" value="1"/>
</dbReference>
<dbReference type="Pfam" id="PF01381">
    <property type="entry name" value="HTH_3"/>
    <property type="match status" value="1"/>
</dbReference>
<accession>A0A3B0SV25</accession>
<evidence type="ECO:0000259" key="2">
    <source>
        <dbReference type="PROSITE" id="PS50943"/>
    </source>
</evidence>
<evidence type="ECO:0000313" key="3">
    <source>
        <dbReference type="EMBL" id="VAW07863.1"/>
    </source>
</evidence>
<sequence>MKAPQFGDVGSFIKEHRERSALSIRKLAELTGVSNPYLSQIERGVRTPSAEILRSIAGALSIRTETLYEQAGLLDEQELPGVREAIQADASLTTSQKQALMEIYTSFATAKQEES</sequence>
<dbReference type="GO" id="GO:0005829">
    <property type="term" value="C:cytosol"/>
    <property type="evidence" value="ECO:0007669"/>
    <property type="project" value="TreeGrafter"/>
</dbReference>
<gene>
    <name evidence="3" type="ORF">MNBD_ACTINO01-1435</name>
</gene>
<dbReference type="SUPFAM" id="SSF47413">
    <property type="entry name" value="lambda repressor-like DNA-binding domains"/>
    <property type="match status" value="1"/>
</dbReference>
<protein>
    <recommendedName>
        <fullName evidence="2">HTH cro/C1-type domain-containing protein</fullName>
    </recommendedName>
</protein>
<dbReference type="EMBL" id="UOEI01000555">
    <property type="protein sequence ID" value="VAW07863.1"/>
    <property type="molecule type" value="Genomic_DNA"/>
</dbReference>
<evidence type="ECO:0000256" key="1">
    <source>
        <dbReference type="ARBA" id="ARBA00023125"/>
    </source>
</evidence>
<dbReference type="CDD" id="cd00093">
    <property type="entry name" value="HTH_XRE"/>
    <property type="match status" value="1"/>
</dbReference>
<dbReference type="AlphaFoldDB" id="A0A3B0SV25"/>
<dbReference type="GO" id="GO:0003677">
    <property type="term" value="F:DNA binding"/>
    <property type="evidence" value="ECO:0007669"/>
    <property type="project" value="UniProtKB-KW"/>
</dbReference>
<dbReference type="PANTHER" id="PTHR46797">
    <property type="entry name" value="HTH-TYPE TRANSCRIPTIONAL REGULATOR"/>
    <property type="match status" value="1"/>
</dbReference>
<dbReference type="InterPro" id="IPR001387">
    <property type="entry name" value="Cro/C1-type_HTH"/>
</dbReference>
<name>A0A3B0SV25_9ZZZZ</name>
<organism evidence="3">
    <name type="scientific">hydrothermal vent metagenome</name>
    <dbReference type="NCBI Taxonomy" id="652676"/>
    <lineage>
        <taxon>unclassified sequences</taxon>
        <taxon>metagenomes</taxon>
        <taxon>ecological metagenomes</taxon>
    </lineage>
</organism>
<proteinExistence type="predicted"/>
<feature type="domain" description="HTH cro/C1-type" evidence="2">
    <location>
        <begin position="13"/>
        <end position="67"/>
    </location>
</feature>
<dbReference type="PROSITE" id="PS50943">
    <property type="entry name" value="HTH_CROC1"/>
    <property type="match status" value="1"/>
</dbReference>
<dbReference type="PANTHER" id="PTHR46797:SF1">
    <property type="entry name" value="METHYLPHOSPHONATE SYNTHASE"/>
    <property type="match status" value="1"/>
</dbReference>
<dbReference type="GO" id="GO:0003700">
    <property type="term" value="F:DNA-binding transcription factor activity"/>
    <property type="evidence" value="ECO:0007669"/>
    <property type="project" value="TreeGrafter"/>
</dbReference>
<reference evidence="3" key="1">
    <citation type="submission" date="2018-06" db="EMBL/GenBank/DDBJ databases">
        <authorList>
            <person name="Zhirakovskaya E."/>
        </authorList>
    </citation>
    <scope>NUCLEOTIDE SEQUENCE</scope>
</reference>
<dbReference type="InterPro" id="IPR010982">
    <property type="entry name" value="Lambda_DNA-bd_dom_sf"/>
</dbReference>